<dbReference type="InterPro" id="IPR050300">
    <property type="entry name" value="GDXG_lipolytic_enzyme"/>
</dbReference>
<proteinExistence type="predicted"/>
<accession>A0A552U8W0</accession>
<evidence type="ECO:0000313" key="4">
    <source>
        <dbReference type="EMBL" id="TRW14664.1"/>
    </source>
</evidence>
<evidence type="ECO:0000256" key="1">
    <source>
        <dbReference type="ARBA" id="ARBA00022801"/>
    </source>
</evidence>
<dbReference type="Gene3D" id="3.40.50.1820">
    <property type="entry name" value="alpha/beta hydrolase"/>
    <property type="match status" value="1"/>
</dbReference>
<reference evidence="4 5" key="1">
    <citation type="submission" date="2019-07" db="EMBL/GenBank/DDBJ databases">
        <title>Novel species isolated from glacier.</title>
        <authorList>
            <person name="Liu Q."/>
            <person name="Xin Y.-H."/>
        </authorList>
    </citation>
    <scope>NUCLEOTIDE SEQUENCE [LARGE SCALE GENOMIC DNA]</scope>
    <source>
        <strain evidence="4 5">LB1R16</strain>
    </source>
</reference>
<gene>
    <name evidence="4" type="ORF">FMM06_13320</name>
</gene>
<dbReference type="PANTHER" id="PTHR48081">
    <property type="entry name" value="AB HYDROLASE SUPERFAMILY PROTEIN C4A8.06C"/>
    <property type="match status" value="1"/>
</dbReference>
<dbReference type="PANTHER" id="PTHR48081:SF9">
    <property type="entry name" value="CARBOXYLESTERASE"/>
    <property type="match status" value="1"/>
</dbReference>
<name>A0A552U8W0_9SPHN</name>
<evidence type="ECO:0000259" key="3">
    <source>
        <dbReference type="Pfam" id="PF20434"/>
    </source>
</evidence>
<feature type="signal peptide" evidence="2">
    <location>
        <begin position="1"/>
        <end position="24"/>
    </location>
</feature>
<dbReference type="Proteomes" id="UP000317894">
    <property type="component" value="Unassembled WGS sequence"/>
</dbReference>
<dbReference type="RefSeq" id="WP_144237870.1">
    <property type="nucleotide sequence ID" value="NZ_VJWA01000002.1"/>
</dbReference>
<feature type="chain" id="PRO_5022177525" evidence="2">
    <location>
        <begin position="25"/>
        <end position="287"/>
    </location>
</feature>
<dbReference type="SUPFAM" id="SSF53474">
    <property type="entry name" value="alpha/beta-Hydrolases"/>
    <property type="match status" value="1"/>
</dbReference>
<keyword evidence="2" id="KW-0732">Signal</keyword>
<keyword evidence="5" id="KW-1185">Reference proteome</keyword>
<evidence type="ECO:0000313" key="5">
    <source>
        <dbReference type="Proteomes" id="UP000317894"/>
    </source>
</evidence>
<sequence length="287" mass="29798">MTRRGLIVGSLAALLLAGCSNLDALRTLNDLTPGDGGATKVVDGAAFGSDPMQTLDVWVPKNAKNARVLVFWYGGSWRFGNREDYGFVAKAFAARGFVVVLPDYRKSPPHPFPGFVQDGAAAVAWTRANIAKYGGDPARIGVSGHSAGAHVAAMVALDPQWLARAGAPGAVKAFVGFAGPYDFYPFAPGGSAEKAFGRPADPAATQPITFARADAPPSLLLTGDADDVVQPRNSASLAAALRAKGATVETRVYPGVGHVGLVLALSKPFRGKAPALNDAVVFLDRTL</sequence>
<evidence type="ECO:0000256" key="2">
    <source>
        <dbReference type="SAM" id="SignalP"/>
    </source>
</evidence>
<dbReference type="InterPro" id="IPR029058">
    <property type="entry name" value="AB_hydrolase_fold"/>
</dbReference>
<comment type="caution">
    <text evidence="4">The sequence shown here is derived from an EMBL/GenBank/DDBJ whole genome shotgun (WGS) entry which is preliminary data.</text>
</comment>
<keyword evidence="1 4" id="KW-0378">Hydrolase</keyword>
<dbReference type="InterPro" id="IPR049492">
    <property type="entry name" value="BD-FAE-like_dom"/>
</dbReference>
<dbReference type="PROSITE" id="PS51257">
    <property type="entry name" value="PROKAR_LIPOPROTEIN"/>
    <property type="match status" value="1"/>
</dbReference>
<dbReference type="Pfam" id="PF20434">
    <property type="entry name" value="BD-FAE"/>
    <property type="match status" value="1"/>
</dbReference>
<dbReference type="EMBL" id="VJWA01000002">
    <property type="protein sequence ID" value="TRW14664.1"/>
    <property type="molecule type" value="Genomic_DNA"/>
</dbReference>
<protein>
    <submittedName>
        <fullName evidence="4">Alpha/beta hydrolase</fullName>
    </submittedName>
</protein>
<organism evidence="4 5">
    <name type="scientific">Glacieibacterium frigidum</name>
    <dbReference type="NCBI Taxonomy" id="2593303"/>
    <lineage>
        <taxon>Bacteria</taxon>
        <taxon>Pseudomonadati</taxon>
        <taxon>Pseudomonadota</taxon>
        <taxon>Alphaproteobacteria</taxon>
        <taxon>Sphingomonadales</taxon>
        <taxon>Sphingosinicellaceae</taxon>
        <taxon>Glacieibacterium</taxon>
    </lineage>
</organism>
<dbReference type="OrthoDB" id="9771666at2"/>
<dbReference type="GO" id="GO:0016787">
    <property type="term" value="F:hydrolase activity"/>
    <property type="evidence" value="ECO:0007669"/>
    <property type="project" value="UniProtKB-KW"/>
</dbReference>
<feature type="domain" description="BD-FAE-like" evidence="3">
    <location>
        <begin position="55"/>
        <end position="241"/>
    </location>
</feature>
<dbReference type="AlphaFoldDB" id="A0A552U8W0"/>